<feature type="compositionally biased region" description="Basic residues" evidence="4">
    <location>
        <begin position="1302"/>
        <end position="1318"/>
    </location>
</feature>
<evidence type="ECO:0000256" key="4">
    <source>
        <dbReference type="SAM" id="MobiDB-lite"/>
    </source>
</evidence>
<organism evidence="6 7">
    <name type="scientific">Heterodera trifolii</name>
    <dbReference type="NCBI Taxonomy" id="157864"/>
    <lineage>
        <taxon>Eukaryota</taxon>
        <taxon>Metazoa</taxon>
        <taxon>Ecdysozoa</taxon>
        <taxon>Nematoda</taxon>
        <taxon>Chromadorea</taxon>
        <taxon>Rhabditida</taxon>
        <taxon>Tylenchina</taxon>
        <taxon>Tylenchomorpha</taxon>
        <taxon>Tylenchoidea</taxon>
        <taxon>Heteroderidae</taxon>
        <taxon>Heteroderinae</taxon>
        <taxon>Heterodera</taxon>
    </lineage>
</organism>
<feature type="region of interest" description="Disordered" evidence="4">
    <location>
        <begin position="1161"/>
        <end position="1221"/>
    </location>
</feature>
<feature type="compositionally biased region" description="Basic and acidic residues" evidence="4">
    <location>
        <begin position="637"/>
        <end position="665"/>
    </location>
</feature>
<evidence type="ECO:0000313" key="7">
    <source>
        <dbReference type="Proteomes" id="UP001620626"/>
    </source>
</evidence>
<dbReference type="InterPro" id="IPR016197">
    <property type="entry name" value="Chromo-like_dom_sf"/>
</dbReference>
<comment type="caution">
    <text evidence="6">The sequence shown here is derived from an EMBL/GenBank/DDBJ whole genome shotgun (WGS) entry which is preliminary data.</text>
</comment>
<dbReference type="Gene3D" id="1.10.150.60">
    <property type="entry name" value="ARID DNA-binding domain"/>
    <property type="match status" value="1"/>
</dbReference>
<dbReference type="Proteomes" id="UP001620626">
    <property type="component" value="Unassembled WGS sequence"/>
</dbReference>
<feature type="compositionally biased region" description="Polar residues" evidence="4">
    <location>
        <begin position="1049"/>
        <end position="1066"/>
    </location>
</feature>
<dbReference type="PANTHER" id="PTHR13964:SF27">
    <property type="entry name" value="HAT-TRICK, ISOFORM D"/>
    <property type="match status" value="1"/>
</dbReference>
<feature type="region of interest" description="Disordered" evidence="4">
    <location>
        <begin position="127"/>
        <end position="164"/>
    </location>
</feature>
<keyword evidence="3" id="KW-0539">Nucleus</keyword>
<feature type="compositionally biased region" description="Basic and acidic residues" evidence="4">
    <location>
        <begin position="677"/>
        <end position="686"/>
    </location>
</feature>
<feature type="compositionally biased region" description="Low complexity" evidence="4">
    <location>
        <begin position="960"/>
        <end position="976"/>
    </location>
</feature>
<feature type="region of interest" description="Disordered" evidence="4">
    <location>
        <begin position="383"/>
        <end position="404"/>
    </location>
</feature>
<keyword evidence="7" id="KW-1185">Reference proteome</keyword>
<dbReference type="SUPFAM" id="SSF46774">
    <property type="entry name" value="ARID-like"/>
    <property type="match status" value="1"/>
</dbReference>
<evidence type="ECO:0000259" key="5">
    <source>
        <dbReference type="PROSITE" id="PS51011"/>
    </source>
</evidence>
<feature type="domain" description="ARID" evidence="5">
    <location>
        <begin position="406"/>
        <end position="497"/>
    </location>
</feature>
<feature type="compositionally biased region" description="Low complexity" evidence="4">
    <location>
        <begin position="1166"/>
        <end position="1175"/>
    </location>
</feature>
<dbReference type="CDD" id="cd16100">
    <property type="entry name" value="ARID"/>
    <property type="match status" value="1"/>
</dbReference>
<name>A0ABD2LMJ2_9BILA</name>
<gene>
    <name evidence="6" type="ORF">niasHT_007185</name>
</gene>
<proteinExistence type="predicted"/>
<feature type="region of interest" description="Disordered" evidence="4">
    <location>
        <begin position="517"/>
        <end position="550"/>
    </location>
</feature>
<keyword evidence="2" id="KW-0804">Transcription</keyword>
<evidence type="ECO:0000256" key="3">
    <source>
        <dbReference type="ARBA" id="ARBA00023242"/>
    </source>
</evidence>
<accession>A0ABD2LMJ2</accession>
<evidence type="ECO:0000256" key="1">
    <source>
        <dbReference type="ARBA" id="ARBA00023015"/>
    </source>
</evidence>
<protein>
    <recommendedName>
        <fullName evidence="5">ARID domain-containing protein</fullName>
    </recommendedName>
</protein>
<dbReference type="Pfam" id="PF01388">
    <property type="entry name" value="ARID"/>
    <property type="match status" value="1"/>
</dbReference>
<evidence type="ECO:0000313" key="6">
    <source>
        <dbReference type="EMBL" id="KAL3115885.1"/>
    </source>
</evidence>
<dbReference type="InterPro" id="IPR051232">
    <property type="entry name" value="ARID/SWI1_ChromRemod"/>
</dbReference>
<dbReference type="SUPFAM" id="SSF54160">
    <property type="entry name" value="Chromo domain-like"/>
    <property type="match status" value="1"/>
</dbReference>
<feature type="region of interest" description="Disordered" evidence="4">
    <location>
        <begin position="602"/>
        <end position="717"/>
    </location>
</feature>
<feature type="region of interest" description="Disordered" evidence="4">
    <location>
        <begin position="1049"/>
        <end position="1073"/>
    </location>
</feature>
<dbReference type="InterPro" id="IPR036431">
    <property type="entry name" value="ARID_dom_sf"/>
</dbReference>
<feature type="compositionally biased region" description="Polar residues" evidence="4">
    <location>
        <begin position="144"/>
        <end position="164"/>
    </location>
</feature>
<dbReference type="SMART" id="SM00501">
    <property type="entry name" value="BRIGHT"/>
    <property type="match status" value="1"/>
</dbReference>
<dbReference type="InterPro" id="IPR001606">
    <property type="entry name" value="ARID_dom"/>
</dbReference>
<feature type="compositionally biased region" description="Polar residues" evidence="4">
    <location>
        <begin position="890"/>
        <end position="902"/>
    </location>
</feature>
<dbReference type="EMBL" id="JBICBT010000362">
    <property type="protein sequence ID" value="KAL3115885.1"/>
    <property type="molecule type" value="Genomic_DNA"/>
</dbReference>
<dbReference type="PROSITE" id="PS51011">
    <property type="entry name" value="ARID"/>
    <property type="match status" value="1"/>
</dbReference>
<reference evidence="6 7" key="1">
    <citation type="submission" date="2024-10" db="EMBL/GenBank/DDBJ databases">
        <authorList>
            <person name="Kim D."/>
        </authorList>
    </citation>
    <scope>NUCLEOTIDE SEQUENCE [LARGE SCALE GENOMIC DNA]</scope>
    <source>
        <strain evidence="6">BH-2024</strain>
    </source>
</reference>
<feature type="region of interest" description="Disordered" evidence="4">
    <location>
        <begin position="1298"/>
        <end position="1318"/>
    </location>
</feature>
<keyword evidence="1" id="KW-0805">Transcription regulation</keyword>
<dbReference type="SMART" id="SM01014">
    <property type="entry name" value="ARID"/>
    <property type="match status" value="1"/>
</dbReference>
<sequence>MEYEPNELPPVYLPVGTEVSAKFKGAFCEARITKLVKSVKIKVQLKDSNIIAVDESAIQNGRMEINQNVEVIYMKQMHKGQIICIKDCSSYTVIFNDGDERILKRTQLCQKGAKHFKDAETLDKLPLYHPDKRSKKKKEEAEKNASTFNSPNSQRSPRYFRSSSVTPLKGIASTRSATRAIAHLQFEEFDCERSASAAADCSSSGIISNLPTKSNSLSPPRGAISDSENEELFHYDQQSTSTAAPADEELVIETAKVDDTNLNDHFPPGTAVIVNAFSPSKFAGRIQLGLVVSHEEFKNHCKSPIPLTQIEANQVSFRNFQNGRYVLTSLDRLRKFDSVEAQRLTDFGSMGLKVAFDRANNYVSRGELPQSWTRKDDSVDLVKKKKKKAEKVSDSSSSEDDDSKYNERRDLCVAHFYKFQDESGNQLNKVPLLGGKEIDIYRFYDVVSRMGGHKRVTQEARWRKVLRKLHLEDTGVSPTIVKNTYIRYFEKFESFMKNLGYSSLTISSSNLSTNSRTTRMIRGYNQIDPKSAPEQKKKKQKERRSLDRGLSISKESDIAIKSRSGSFSSTIAMSPAVATATKVNEPQHNLGKQLPEAASLSVNAMNGHDGGDTDYNTESTELNAKEDNISESSQNFEKLEKKRTDSHELESRSNELESRSNELESRSTSAEGSPITNKKELNEPDKNSSFLKKPQGIRGRRPKIPRDQRTKSPSGHQAVLEDIGFTNAHIFTRFYQGQNVHARHHLRFYDARVIMVKQPTLQEIATSLCDAFDLSIISRQISQNLTDLSYENMGAELKRALHSIMMSTKIFVHYLGWNSRYDEWLMLHKIRVDEKDEKSSSKALEQLMPDQFPSELFSVAMDWCRSAEGIASLAALPGAQSSEQRPRRLSSATLSKTNANSRKNNEMTPLADCEPEYSSQILSANISPLEIGFRSPVPSCVYSVHLLPPKTISQQLTKTSSSELGIPSSSSSSSPPHTFISVPSEHVIIDHQTSPFNAALMPIKNDSIDCNSNSLTTVGPCSIVVKTSQSTEYAKKTHKQNILTFSKQMGENKSGGTQGTSASFELTTDGRPSPKEVNVEVQAHLTKFASSADCRSDCKTTIFVNAPREYCKRSIKVFSNYERKIVVFQQQQQIEKVNPGEVDSLNLPGNVKTAQLKEETKGIVHNQQQQTQNTTTKKRIAPSAPMSPPSKLLKQNNKTSVGRGGGKTSTDATTETSEDDECFEGTHSVSMHSMRQRVLQKMEDQHLFDSYSFVGLSELDDDLEKCADDPDEQVRLIESRMRELSEIFHKYKGKLADLEKEHKKRSRQEKKRKMMTDK</sequence>
<dbReference type="PANTHER" id="PTHR13964">
    <property type="entry name" value="RBP-RELATED"/>
    <property type="match status" value="1"/>
</dbReference>
<feature type="region of interest" description="Disordered" evidence="4">
    <location>
        <begin position="878"/>
        <end position="911"/>
    </location>
</feature>
<feature type="region of interest" description="Disordered" evidence="4">
    <location>
        <begin position="958"/>
        <end position="978"/>
    </location>
</feature>
<evidence type="ECO:0000256" key="2">
    <source>
        <dbReference type="ARBA" id="ARBA00023163"/>
    </source>
</evidence>
<dbReference type="Gene3D" id="2.30.30.140">
    <property type="match status" value="3"/>
</dbReference>